<proteinExistence type="predicted"/>
<evidence type="ECO:0000313" key="3">
    <source>
        <dbReference type="Proteomes" id="UP001165444"/>
    </source>
</evidence>
<keyword evidence="3" id="KW-1185">Reference proteome</keyword>
<feature type="signal peptide" evidence="1">
    <location>
        <begin position="1"/>
        <end position="19"/>
    </location>
</feature>
<dbReference type="InterPro" id="IPR023296">
    <property type="entry name" value="Glyco_hydro_beta-prop_sf"/>
</dbReference>
<dbReference type="Proteomes" id="UP001165444">
    <property type="component" value="Unassembled WGS sequence"/>
</dbReference>
<dbReference type="CDD" id="cd08984">
    <property type="entry name" value="GH43-like"/>
    <property type="match status" value="1"/>
</dbReference>
<dbReference type="EMBL" id="JAKZMM010000045">
    <property type="protein sequence ID" value="MCJ2381849.1"/>
    <property type="molecule type" value="Genomic_DNA"/>
</dbReference>
<organism evidence="2 3">
    <name type="scientific">Parabacteroides faecalis</name>
    <dbReference type="NCBI Taxonomy" id="2924040"/>
    <lineage>
        <taxon>Bacteria</taxon>
        <taxon>Pseudomonadati</taxon>
        <taxon>Bacteroidota</taxon>
        <taxon>Bacteroidia</taxon>
        <taxon>Bacteroidales</taxon>
        <taxon>Tannerellaceae</taxon>
        <taxon>Parabacteroides</taxon>
    </lineage>
</organism>
<evidence type="ECO:0000256" key="1">
    <source>
        <dbReference type="SAM" id="SignalP"/>
    </source>
</evidence>
<dbReference type="Gene3D" id="2.115.10.20">
    <property type="entry name" value="Glycosyl hydrolase domain, family 43"/>
    <property type="match status" value="2"/>
</dbReference>
<protein>
    <submittedName>
        <fullName evidence="2">Family 43 glycosylhydrolase</fullName>
    </submittedName>
</protein>
<dbReference type="PANTHER" id="PTHR43301:SF3">
    <property type="entry name" value="ARABINAN ENDO-1,5-ALPHA-L-ARABINOSIDASE A-RELATED"/>
    <property type="match status" value="1"/>
</dbReference>
<dbReference type="SUPFAM" id="SSF75005">
    <property type="entry name" value="Arabinanase/levansucrase/invertase"/>
    <property type="match status" value="1"/>
</dbReference>
<feature type="chain" id="PRO_5046978499" evidence="1">
    <location>
        <begin position="20"/>
        <end position="339"/>
    </location>
</feature>
<dbReference type="PANTHER" id="PTHR43301">
    <property type="entry name" value="ARABINAN ENDO-1,5-ALPHA-L-ARABINOSIDASE"/>
    <property type="match status" value="1"/>
</dbReference>
<dbReference type="RefSeq" id="WP_243326285.1">
    <property type="nucleotide sequence ID" value="NZ_JAKZMM010000045.1"/>
</dbReference>
<evidence type="ECO:0000313" key="2">
    <source>
        <dbReference type="EMBL" id="MCJ2381849.1"/>
    </source>
</evidence>
<dbReference type="InterPro" id="IPR050727">
    <property type="entry name" value="GH43_arabinanases"/>
</dbReference>
<comment type="caution">
    <text evidence="2">The sequence shown here is derived from an EMBL/GenBank/DDBJ whole genome shotgun (WGS) entry which is preliminary data.</text>
</comment>
<sequence length="339" mass="38581">MKYLYIICFCFLLTSESLVSLFAQSVHVAPAPLYRDPVTDGAADPVVVWNHVDKCWWMLYTQRRANLDAADVAYCYGTQIGVAESTDHGQTWVYRGTLDLEFEKGHNTFWAPEVVCQNGKYHMFVSYIQGVRNHWGGTAYIAHYVSSNLWDWKYEGLLNLSSGAVIDAALCQKSDGKWLIWYKDESSGAHTFVAESSDLYNWSKPKLAIGGDAHEGPNIFYFSGYYWMLTDEWRGLRLYKSEDLEHWEKQGLILDGPSSRPEDKPSGAHADVLVVANRAYVFYFTHPGRKSHTESPIDSNGVLPYELRRSSIQVAPLIYQDGTLVCDRNGDFDFYLPSE</sequence>
<keyword evidence="1" id="KW-0732">Signal</keyword>
<accession>A0ABT0C4B1</accession>
<reference evidence="2 3" key="1">
    <citation type="submission" date="2022-03" db="EMBL/GenBank/DDBJ databases">
        <title>Parabacteroides sp. nov. isolated from swine feces.</title>
        <authorList>
            <person name="Bak J.E."/>
        </authorList>
    </citation>
    <scope>NUCLEOTIDE SEQUENCE [LARGE SCALE GENOMIC DNA]</scope>
    <source>
        <strain evidence="2 3">AGMB00274</strain>
    </source>
</reference>
<gene>
    <name evidence="2" type="ORF">MUN53_14750</name>
</gene>
<name>A0ABT0C4B1_9BACT</name>